<keyword evidence="3" id="KW-0378">Hydrolase</keyword>
<evidence type="ECO:0000256" key="1">
    <source>
        <dbReference type="ARBA" id="ARBA00022722"/>
    </source>
</evidence>
<accession>A0A0K1PQN2</accession>
<reference evidence="5 6" key="1">
    <citation type="submission" date="2015-08" db="EMBL/GenBank/DDBJ databases">
        <authorList>
            <person name="Babu N.S."/>
            <person name="Beckwith C.J."/>
            <person name="Beseler K.G."/>
            <person name="Brison A."/>
            <person name="Carone J.V."/>
            <person name="Caskin T.P."/>
            <person name="Diamond M."/>
            <person name="Durham M.E."/>
            <person name="Foxe J.M."/>
            <person name="Go M."/>
            <person name="Henderson B.A."/>
            <person name="Jones I.B."/>
            <person name="McGettigan J.A."/>
            <person name="Micheletti S.J."/>
            <person name="Nasrallah M.E."/>
            <person name="Ortiz D."/>
            <person name="Piller C.R."/>
            <person name="Privatt S.R."/>
            <person name="Schneider S.L."/>
            <person name="Sharp S."/>
            <person name="Smith T.C."/>
            <person name="Stanton J.D."/>
            <person name="Ullery H.E."/>
            <person name="Wilson R.J."/>
            <person name="Serrano M.G."/>
            <person name="Buck G."/>
            <person name="Lee V."/>
            <person name="Wang Y."/>
            <person name="Carvalho R."/>
            <person name="Voegtly L."/>
            <person name="Shi R."/>
            <person name="Duckworth R."/>
            <person name="Johnson A."/>
            <person name="Loviza R."/>
            <person name="Walstead R."/>
            <person name="Shah Z."/>
            <person name="Kiflezghi M."/>
            <person name="Wade K."/>
            <person name="Ball S.L."/>
            <person name="Bradley K.W."/>
            <person name="Asai D.J."/>
            <person name="Bowman C.A."/>
            <person name="Russell D.A."/>
            <person name="Pope W.H."/>
            <person name="Jacobs-Sera D."/>
            <person name="Hendrix R.W."/>
            <person name="Hatfull G.F."/>
        </authorList>
    </citation>
    <scope>NUCLEOTIDE SEQUENCE [LARGE SCALE GENOMIC DNA]</scope>
    <source>
        <strain evidence="5 6">DSM 27648</strain>
    </source>
</reference>
<dbReference type="InterPro" id="IPR011335">
    <property type="entry name" value="Restrct_endonuc-II-like"/>
</dbReference>
<dbReference type="KEGG" id="llu:AKJ09_02514"/>
<keyword evidence="6" id="KW-1185">Reference proteome</keyword>
<dbReference type="SMART" id="SM00927">
    <property type="entry name" value="MutH"/>
    <property type="match status" value="1"/>
</dbReference>
<evidence type="ECO:0000259" key="4">
    <source>
        <dbReference type="SMART" id="SM00927"/>
    </source>
</evidence>
<dbReference type="SUPFAM" id="SSF52980">
    <property type="entry name" value="Restriction endonuclease-like"/>
    <property type="match status" value="1"/>
</dbReference>
<evidence type="ECO:0000256" key="2">
    <source>
        <dbReference type="ARBA" id="ARBA00022759"/>
    </source>
</evidence>
<sequence>MEFQRPKALREVVPPGSPEELMARARALVGVELGSVAVALGIDTTGTAVKTKGMPGGIVERALGATGGGAKVHDFPDLEIELKTIPVDAKGAPIESTYVCTLSLADAEEQEWETSWVRAKLSRVLFVPLIAKEGASWRARRFGEPVLWSPTPMQEDILRSDFDEVVGLIGIGRIEEVTAHIGRWLQVRPKAAHGRVRTIAWGAEGEAIATVPRGFYLRTRFTGAILTDPAAEPD</sequence>
<dbReference type="GO" id="GO:0016787">
    <property type="term" value="F:hydrolase activity"/>
    <property type="evidence" value="ECO:0007669"/>
    <property type="project" value="UniProtKB-KW"/>
</dbReference>
<dbReference type="NCBIfam" id="NF003458">
    <property type="entry name" value="PRK05070.1"/>
    <property type="match status" value="1"/>
</dbReference>
<dbReference type="GO" id="GO:0004519">
    <property type="term" value="F:endonuclease activity"/>
    <property type="evidence" value="ECO:0007669"/>
    <property type="project" value="UniProtKB-KW"/>
</dbReference>
<organism evidence="5 6">
    <name type="scientific">Labilithrix luteola</name>
    <dbReference type="NCBI Taxonomy" id="1391654"/>
    <lineage>
        <taxon>Bacteria</taxon>
        <taxon>Pseudomonadati</taxon>
        <taxon>Myxococcota</taxon>
        <taxon>Polyangia</taxon>
        <taxon>Polyangiales</taxon>
        <taxon>Labilitrichaceae</taxon>
        <taxon>Labilithrix</taxon>
    </lineage>
</organism>
<protein>
    <submittedName>
        <fullName evidence="5">DNA mismatch repair endonuclease MutH</fullName>
    </submittedName>
</protein>
<feature type="domain" description="DNA mismatch repair MutH/Type II restriction enzyme Sau3AI" evidence="4">
    <location>
        <begin position="63"/>
        <end position="161"/>
    </location>
</feature>
<evidence type="ECO:0000256" key="3">
    <source>
        <dbReference type="ARBA" id="ARBA00022801"/>
    </source>
</evidence>
<dbReference type="STRING" id="1391654.AKJ09_02514"/>
<dbReference type="PATRIC" id="fig|1391654.3.peg.2553"/>
<proteinExistence type="predicted"/>
<dbReference type="InterPro" id="IPR011337">
    <property type="entry name" value="DNA_rep_MutH/RE_typeII_Sau3AI"/>
</dbReference>
<dbReference type="GO" id="GO:0003677">
    <property type="term" value="F:DNA binding"/>
    <property type="evidence" value="ECO:0007669"/>
    <property type="project" value="InterPro"/>
</dbReference>
<dbReference type="AlphaFoldDB" id="A0A0K1PQN2"/>
<keyword evidence="2 5" id="KW-0255">Endonuclease</keyword>
<evidence type="ECO:0000313" key="5">
    <source>
        <dbReference type="EMBL" id="AKU95850.1"/>
    </source>
</evidence>
<keyword evidence="1" id="KW-0540">Nuclease</keyword>
<name>A0A0K1PQN2_9BACT</name>
<dbReference type="EMBL" id="CP012333">
    <property type="protein sequence ID" value="AKU95850.1"/>
    <property type="molecule type" value="Genomic_DNA"/>
</dbReference>
<evidence type="ECO:0000313" key="6">
    <source>
        <dbReference type="Proteomes" id="UP000064967"/>
    </source>
</evidence>
<dbReference type="Proteomes" id="UP000064967">
    <property type="component" value="Chromosome"/>
</dbReference>
<dbReference type="CDD" id="cd00583">
    <property type="entry name" value="MutH-like"/>
    <property type="match status" value="1"/>
</dbReference>
<dbReference type="Pfam" id="PF02976">
    <property type="entry name" value="MutH"/>
    <property type="match status" value="1"/>
</dbReference>
<gene>
    <name evidence="5" type="ORF">AKJ09_02514</name>
</gene>
<dbReference type="Gene3D" id="3.40.600.10">
    <property type="entry name" value="DNA mismatch repair MutH/Restriction endonuclease, type II"/>
    <property type="match status" value="1"/>
</dbReference>
<dbReference type="InterPro" id="IPR037057">
    <property type="entry name" value="DNA_rep_MutH/T2_RE_sf"/>
</dbReference>
<dbReference type="RefSeq" id="WP_240488440.1">
    <property type="nucleotide sequence ID" value="NZ_CP012333.1"/>
</dbReference>